<feature type="domain" description="Double zinc ribbon" evidence="3">
    <location>
        <begin position="17"/>
        <end position="81"/>
    </location>
</feature>
<dbReference type="AlphaFoldDB" id="A0A921N142"/>
<dbReference type="CDD" id="cd06223">
    <property type="entry name" value="PRTases_typeI"/>
    <property type="match status" value="1"/>
</dbReference>
<dbReference type="InterPro" id="IPR029057">
    <property type="entry name" value="PRTase-like"/>
</dbReference>
<dbReference type="PANTHER" id="PTHR47505">
    <property type="entry name" value="DNA UTILIZATION PROTEIN YHGH"/>
    <property type="match status" value="1"/>
</dbReference>
<dbReference type="EMBL" id="DYUB01000249">
    <property type="protein sequence ID" value="HJG97026.1"/>
    <property type="molecule type" value="Genomic_DNA"/>
</dbReference>
<dbReference type="SUPFAM" id="SSF53271">
    <property type="entry name" value="PRTase-like"/>
    <property type="match status" value="1"/>
</dbReference>
<comment type="caution">
    <text evidence="4">The sequence shown here is derived from an EMBL/GenBank/DDBJ whole genome shotgun (WGS) entry which is preliminary data.</text>
</comment>
<dbReference type="Proteomes" id="UP000776700">
    <property type="component" value="Unassembled WGS sequence"/>
</dbReference>
<gene>
    <name evidence="4" type="ORF">K8V90_08010</name>
</gene>
<evidence type="ECO:0000259" key="2">
    <source>
        <dbReference type="Pfam" id="PF00156"/>
    </source>
</evidence>
<dbReference type="InterPro" id="IPR051910">
    <property type="entry name" value="ComF/GntX_DNA_util-trans"/>
</dbReference>
<feature type="domain" description="Phosphoribosyltransferase" evidence="2">
    <location>
        <begin position="155"/>
        <end position="251"/>
    </location>
</feature>
<reference evidence="4" key="2">
    <citation type="submission" date="2021-09" db="EMBL/GenBank/DDBJ databases">
        <authorList>
            <person name="Gilroy R."/>
        </authorList>
    </citation>
    <scope>NUCLEOTIDE SEQUENCE</scope>
    <source>
        <strain evidence="4">1277</strain>
    </source>
</reference>
<dbReference type="Pfam" id="PF18912">
    <property type="entry name" value="DZR_2"/>
    <property type="match status" value="1"/>
</dbReference>
<dbReference type="InterPro" id="IPR000836">
    <property type="entry name" value="PRTase_dom"/>
</dbReference>
<dbReference type="InterPro" id="IPR044005">
    <property type="entry name" value="DZR_2"/>
</dbReference>
<organism evidence="4 5">
    <name type="scientific">Romboutsia timonensis</name>
    <dbReference type="NCBI Taxonomy" id="1776391"/>
    <lineage>
        <taxon>Bacteria</taxon>
        <taxon>Bacillati</taxon>
        <taxon>Bacillota</taxon>
        <taxon>Clostridia</taxon>
        <taxon>Peptostreptococcales</taxon>
        <taxon>Peptostreptococcaceae</taxon>
        <taxon>Romboutsia</taxon>
    </lineage>
</organism>
<protein>
    <submittedName>
        <fullName evidence="4">ComF family protein</fullName>
    </submittedName>
</protein>
<dbReference type="PANTHER" id="PTHR47505:SF1">
    <property type="entry name" value="DNA UTILIZATION PROTEIN YHGH"/>
    <property type="match status" value="1"/>
</dbReference>
<evidence type="ECO:0000259" key="3">
    <source>
        <dbReference type="Pfam" id="PF18912"/>
    </source>
</evidence>
<evidence type="ECO:0000256" key="1">
    <source>
        <dbReference type="ARBA" id="ARBA00008007"/>
    </source>
</evidence>
<name>A0A921N142_9FIRM</name>
<accession>A0A921N142</accession>
<evidence type="ECO:0000313" key="5">
    <source>
        <dbReference type="Proteomes" id="UP000776700"/>
    </source>
</evidence>
<reference evidence="4" key="1">
    <citation type="journal article" date="2021" name="PeerJ">
        <title>Extensive microbial diversity within the chicken gut microbiome revealed by metagenomics and culture.</title>
        <authorList>
            <person name="Gilroy R."/>
            <person name="Ravi A."/>
            <person name="Getino M."/>
            <person name="Pursley I."/>
            <person name="Horton D.L."/>
            <person name="Alikhan N.F."/>
            <person name="Baker D."/>
            <person name="Gharbi K."/>
            <person name="Hall N."/>
            <person name="Watson M."/>
            <person name="Adriaenssens E.M."/>
            <person name="Foster-Nyarko E."/>
            <person name="Jarju S."/>
            <person name="Secka A."/>
            <person name="Antonio M."/>
            <person name="Oren A."/>
            <person name="Chaudhuri R.R."/>
            <person name="La Ragione R."/>
            <person name="Hildebrand F."/>
            <person name="Pallen M.J."/>
        </authorList>
    </citation>
    <scope>NUCLEOTIDE SEQUENCE</scope>
    <source>
        <strain evidence="4">1277</strain>
    </source>
</reference>
<sequence>MIQSIVLNFITNLINIFLDFLYPENISCILCNNSISKNTTYSMCKDCFSNINFILDGCIKCGKPIINYSLEQQSIDGCSYCLNKGFYFDKVISCLEYTEISKKLVFGLKYNNKTYLSKYISIIMKEKLDLENIKFDYILFVPLHKNRLRERGFNQAEKIANNLSSLIDIPVIDIIGRRHNTEKLYKLGKDDRIKELKNAFIIKDNMIDLKNKNILLIDDIFTTGSTVNEISKVLKISGVNKVFVATLLTRADTFYITI</sequence>
<dbReference type="Gene3D" id="3.40.50.2020">
    <property type="match status" value="1"/>
</dbReference>
<evidence type="ECO:0000313" key="4">
    <source>
        <dbReference type="EMBL" id="HJG97026.1"/>
    </source>
</evidence>
<proteinExistence type="inferred from homology"/>
<comment type="similarity">
    <text evidence="1">Belongs to the ComF/GntX family.</text>
</comment>
<dbReference type="Pfam" id="PF00156">
    <property type="entry name" value="Pribosyltran"/>
    <property type="match status" value="1"/>
</dbReference>